<dbReference type="RefSeq" id="XP_021871886.1">
    <property type="nucleotide sequence ID" value="XM_022015618.1"/>
</dbReference>
<proteinExistence type="predicted"/>
<feature type="region of interest" description="Disordered" evidence="1">
    <location>
        <begin position="1"/>
        <end position="23"/>
    </location>
</feature>
<dbReference type="OrthoDB" id="5514856at2759"/>
<evidence type="ECO:0000313" key="2">
    <source>
        <dbReference type="EMBL" id="ORX37899.1"/>
    </source>
</evidence>
<accession>A0A1Y1UIU6</accession>
<protein>
    <recommendedName>
        <fullName evidence="4">TOM core complex subunit Tom6</fullName>
    </recommendedName>
</protein>
<dbReference type="InParanoid" id="A0A1Y1UIU6"/>
<dbReference type="AlphaFoldDB" id="A0A1Y1UIU6"/>
<dbReference type="GeneID" id="33557427"/>
<keyword evidence="3" id="KW-1185">Reference proteome</keyword>
<reference evidence="2 3" key="1">
    <citation type="submission" date="2017-03" db="EMBL/GenBank/DDBJ databases">
        <title>Widespread Adenine N6-methylation of Active Genes in Fungi.</title>
        <authorList>
            <consortium name="DOE Joint Genome Institute"/>
            <person name="Mondo S.J."/>
            <person name="Dannebaum R.O."/>
            <person name="Kuo R.C."/>
            <person name="Louie K.B."/>
            <person name="Bewick A.J."/>
            <person name="Labutti K."/>
            <person name="Haridas S."/>
            <person name="Kuo A."/>
            <person name="Salamov A."/>
            <person name="Ahrendt S.R."/>
            <person name="Lau R."/>
            <person name="Bowen B.P."/>
            <person name="Lipzen A."/>
            <person name="Sullivan W."/>
            <person name="Andreopoulos W.B."/>
            <person name="Clum A."/>
            <person name="Lindquist E."/>
            <person name="Daum C."/>
            <person name="Northen T.R."/>
            <person name="Ramamoorthy G."/>
            <person name="Schmitz R.J."/>
            <person name="Gryganskyi A."/>
            <person name="Culley D."/>
            <person name="Magnuson J."/>
            <person name="James T.Y."/>
            <person name="O'Malley M.A."/>
            <person name="Stajich J.E."/>
            <person name="Spatafora J.W."/>
            <person name="Visel A."/>
            <person name="Grigoriev I.V."/>
        </authorList>
    </citation>
    <scope>NUCLEOTIDE SEQUENCE [LARGE SCALE GENOMIC DNA]</scope>
    <source>
        <strain evidence="2 3">NRRL Y-17943</strain>
    </source>
</reference>
<evidence type="ECO:0000313" key="3">
    <source>
        <dbReference type="Proteomes" id="UP000193218"/>
    </source>
</evidence>
<gene>
    <name evidence="2" type="ORF">BD324DRAFT_623712</name>
</gene>
<dbReference type="Proteomes" id="UP000193218">
    <property type="component" value="Unassembled WGS sequence"/>
</dbReference>
<comment type="caution">
    <text evidence="2">The sequence shown here is derived from an EMBL/GenBank/DDBJ whole genome shotgun (WGS) entry which is preliminary data.</text>
</comment>
<evidence type="ECO:0000256" key="1">
    <source>
        <dbReference type="SAM" id="MobiDB-lite"/>
    </source>
</evidence>
<dbReference type="EMBL" id="NBSH01000005">
    <property type="protein sequence ID" value="ORX37899.1"/>
    <property type="molecule type" value="Genomic_DNA"/>
</dbReference>
<evidence type="ECO:0008006" key="4">
    <source>
        <dbReference type="Google" id="ProtNLM"/>
    </source>
</evidence>
<sequence length="71" mass="7743">MSAPQPVNPLYLGSSKRPAQSGNPLADFWRTQVVAPEYRAENLRILRAATVFIVGVAFVRSNLSSALVPVF</sequence>
<organism evidence="2 3">
    <name type="scientific">Kockovaella imperatae</name>
    <dbReference type="NCBI Taxonomy" id="4999"/>
    <lineage>
        <taxon>Eukaryota</taxon>
        <taxon>Fungi</taxon>
        <taxon>Dikarya</taxon>
        <taxon>Basidiomycota</taxon>
        <taxon>Agaricomycotina</taxon>
        <taxon>Tremellomycetes</taxon>
        <taxon>Tremellales</taxon>
        <taxon>Cuniculitremaceae</taxon>
        <taxon>Kockovaella</taxon>
    </lineage>
</organism>
<name>A0A1Y1UIU6_9TREE</name>